<dbReference type="PANTHER" id="PTHR37422">
    <property type="entry name" value="TEICHURONIC ACID BIOSYNTHESIS PROTEIN TUAE"/>
    <property type="match status" value="1"/>
</dbReference>
<evidence type="ECO:0000256" key="3">
    <source>
        <dbReference type="ARBA" id="ARBA00022989"/>
    </source>
</evidence>
<sequence length="499" mass="56888">MFDHISLLPESFYQQKRPWLYYLVGTLAALVAGYLIATRGVVGSVLVVLVPVAALLLIGVLLEPKIGLYLFVQLSFLVPCLTRFFTIDAPVGTSLDGILILTVVGILLNGKRMNWSRLRHPVFYVLLLWFGYNFLELFNPEAPNRVAWYVHVRAFSLYWLFVAFAILVLPITRLDIKILLGTWLTWSFFAAMWAYKQQYLGLTETESAWLYSVGYHTHLLFGRLRCFSFYSDAALFGAEMTSVTLVCLIQVIEQKKLWRKLFFLFLALVFFWGFALSGTRGALFVLLAGFPVYLIMRRDFIKIAVGICIAAPLLFLLMFTYVGNANYEIYRIRTALKPMEDPSFLLRLENQKKLANYLKDLPFGAGIGTSGDAGTRYSPDHFAAQIPPDSWYVELWIETGVVGVSFYILMILLIGLIGTYKIWRLKDPWLIKTMSSFIAVFAGIALMGYSGHTMGQLPTCSLLFTYTMLFTTCDRWEKPRQKEGTNEVAVTRRPHYEAV</sequence>
<dbReference type="InterPro" id="IPR007016">
    <property type="entry name" value="O-antigen_ligase-rel_domated"/>
</dbReference>
<evidence type="ECO:0000259" key="6">
    <source>
        <dbReference type="Pfam" id="PF04932"/>
    </source>
</evidence>
<keyword evidence="3 5" id="KW-1133">Transmembrane helix</keyword>
<feature type="domain" description="O-antigen ligase-related" evidence="6">
    <location>
        <begin position="266"/>
        <end position="408"/>
    </location>
</feature>
<evidence type="ECO:0000313" key="8">
    <source>
        <dbReference type="Proteomes" id="UP001501175"/>
    </source>
</evidence>
<keyword evidence="4 5" id="KW-0472">Membrane</keyword>
<protein>
    <submittedName>
        <fullName evidence="7">O-antigen ligase family protein</fullName>
    </submittedName>
</protein>
<comment type="subcellular location">
    <subcellularLocation>
        <location evidence="1">Membrane</location>
        <topology evidence="1">Multi-pass membrane protein</topology>
    </subcellularLocation>
</comment>
<evidence type="ECO:0000256" key="2">
    <source>
        <dbReference type="ARBA" id="ARBA00022692"/>
    </source>
</evidence>
<feature type="transmembrane region" description="Helical" evidence="5">
    <location>
        <begin position="68"/>
        <end position="85"/>
    </location>
</feature>
<feature type="transmembrane region" description="Helical" evidence="5">
    <location>
        <begin position="257"/>
        <end position="275"/>
    </location>
</feature>
<dbReference type="PANTHER" id="PTHR37422:SF13">
    <property type="entry name" value="LIPOPOLYSACCHARIDE BIOSYNTHESIS PROTEIN PA4999-RELATED"/>
    <property type="match status" value="1"/>
</dbReference>
<evidence type="ECO:0000256" key="4">
    <source>
        <dbReference type="ARBA" id="ARBA00023136"/>
    </source>
</evidence>
<dbReference type="GO" id="GO:0016874">
    <property type="term" value="F:ligase activity"/>
    <property type="evidence" value="ECO:0007669"/>
    <property type="project" value="UniProtKB-KW"/>
</dbReference>
<dbReference type="RefSeq" id="WP_345240924.1">
    <property type="nucleotide sequence ID" value="NZ_BAABHD010000005.1"/>
</dbReference>
<feature type="transmembrane region" description="Helical" evidence="5">
    <location>
        <begin position="429"/>
        <end position="449"/>
    </location>
</feature>
<dbReference type="EMBL" id="BAABHD010000005">
    <property type="protein sequence ID" value="GAA4449315.1"/>
    <property type="molecule type" value="Genomic_DNA"/>
</dbReference>
<feature type="transmembrane region" description="Helical" evidence="5">
    <location>
        <begin position="20"/>
        <end position="37"/>
    </location>
</feature>
<organism evidence="7 8">
    <name type="scientific">Nibrella saemangeumensis</name>
    <dbReference type="NCBI Taxonomy" id="1084526"/>
    <lineage>
        <taxon>Bacteria</taxon>
        <taxon>Pseudomonadati</taxon>
        <taxon>Bacteroidota</taxon>
        <taxon>Cytophagia</taxon>
        <taxon>Cytophagales</taxon>
        <taxon>Spirosomataceae</taxon>
        <taxon>Nibrella</taxon>
    </lineage>
</organism>
<keyword evidence="2 5" id="KW-0812">Transmembrane</keyword>
<feature type="transmembrane region" description="Helical" evidence="5">
    <location>
        <begin position="43"/>
        <end position="61"/>
    </location>
</feature>
<evidence type="ECO:0000313" key="7">
    <source>
        <dbReference type="EMBL" id="GAA4449315.1"/>
    </source>
</evidence>
<feature type="transmembrane region" description="Helical" evidence="5">
    <location>
        <begin position="146"/>
        <end position="169"/>
    </location>
</feature>
<gene>
    <name evidence="7" type="ORF">GCM10023189_08620</name>
</gene>
<feature type="transmembrane region" description="Helical" evidence="5">
    <location>
        <begin position="303"/>
        <end position="322"/>
    </location>
</feature>
<name>A0ABP8MFZ2_9BACT</name>
<dbReference type="Proteomes" id="UP001501175">
    <property type="component" value="Unassembled WGS sequence"/>
</dbReference>
<dbReference type="Pfam" id="PF04932">
    <property type="entry name" value="Wzy_C"/>
    <property type="match status" value="1"/>
</dbReference>
<feature type="transmembrane region" description="Helical" evidence="5">
    <location>
        <begin position="91"/>
        <end position="110"/>
    </location>
</feature>
<feature type="transmembrane region" description="Helical" evidence="5">
    <location>
        <begin position="233"/>
        <end position="252"/>
    </location>
</feature>
<evidence type="ECO:0000256" key="1">
    <source>
        <dbReference type="ARBA" id="ARBA00004141"/>
    </source>
</evidence>
<keyword evidence="8" id="KW-1185">Reference proteome</keyword>
<proteinExistence type="predicted"/>
<evidence type="ECO:0000256" key="5">
    <source>
        <dbReference type="SAM" id="Phobius"/>
    </source>
</evidence>
<accession>A0ABP8MFZ2</accession>
<dbReference type="InterPro" id="IPR051533">
    <property type="entry name" value="WaaL-like"/>
</dbReference>
<feature type="transmembrane region" description="Helical" evidence="5">
    <location>
        <begin position="395"/>
        <end position="417"/>
    </location>
</feature>
<reference evidence="8" key="1">
    <citation type="journal article" date="2019" name="Int. J. Syst. Evol. Microbiol.">
        <title>The Global Catalogue of Microorganisms (GCM) 10K type strain sequencing project: providing services to taxonomists for standard genome sequencing and annotation.</title>
        <authorList>
            <consortium name="The Broad Institute Genomics Platform"/>
            <consortium name="The Broad Institute Genome Sequencing Center for Infectious Disease"/>
            <person name="Wu L."/>
            <person name="Ma J."/>
        </authorList>
    </citation>
    <scope>NUCLEOTIDE SEQUENCE [LARGE SCALE GENOMIC DNA]</scope>
    <source>
        <strain evidence="8">JCM 17927</strain>
    </source>
</reference>
<feature type="transmembrane region" description="Helical" evidence="5">
    <location>
        <begin position="176"/>
        <end position="195"/>
    </location>
</feature>
<feature type="transmembrane region" description="Helical" evidence="5">
    <location>
        <begin position="122"/>
        <end position="140"/>
    </location>
</feature>
<comment type="caution">
    <text evidence="7">The sequence shown here is derived from an EMBL/GenBank/DDBJ whole genome shotgun (WGS) entry which is preliminary data.</text>
</comment>
<keyword evidence="7" id="KW-0436">Ligase</keyword>